<evidence type="ECO:0000256" key="3">
    <source>
        <dbReference type="ARBA" id="ARBA00012670"/>
    </source>
</evidence>
<dbReference type="Gene3D" id="2.60.40.1180">
    <property type="entry name" value="Golgi alpha-mannosidase II"/>
    <property type="match status" value="1"/>
</dbReference>
<feature type="domain" description="Alpha-L-arabinofuranosidase C-terminal" evidence="7">
    <location>
        <begin position="478"/>
        <end position="856"/>
    </location>
</feature>
<organism evidence="8 9">
    <name type="scientific">Candidatus Borkfalkia avistercoris</name>
    <dbReference type="NCBI Taxonomy" id="2838504"/>
    <lineage>
        <taxon>Bacteria</taxon>
        <taxon>Bacillati</taxon>
        <taxon>Bacillota</taxon>
        <taxon>Clostridia</taxon>
        <taxon>Christensenellales</taxon>
        <taxon>Christensenellaceae</taxon>
        <taxon>Candidatus Borkfalkia</taxon>
    </lineage>
</organism>
<dbReference type="Pfam" id="PF22848">
    <property type="entry name" value="ASD1_dom"/>
    <property type="match status" value="1"/>
</dbReference>
<keyword evidence="4" id="KW-0732">Signal</keyword>
<evidence type="ECO:0000256" key="2">
    <source>
        <dbReference type="ARBA" id="ARBA00007186"/>
    </source>
</evidence>
<comment type="catalytic activity">
    <reaction evidence="1">
        <text>Hydrolysis of terminal non-reducing alpha-L-arabinofuranoside residues in alpha-L-arabinosides.</text>
        <dbReference type="EC" id="3.2.1.55"/>
    </reaction>
</comment>
<comment type="similarity">
    <text evidence="2">Belongs to the glycosyl hydrolase 51 family.</text>
</comment>
<dbReference type="GO" id="GO:0046373">
    <property type="term" value="P:L-arabinose metabolic process"/>
    <property type="evidence" value="ECO:0007669"/>
    <property type="project" value="InterPro"/>
</dbReference>
<dbReference type="EMBL" id="DXCL01000030">
    <property type="protein sequence ID" value="HIZ03785.1"/>
    <property type="molecule type" value="Genomic_DNA"/>
</dbReference>
<dbReference type="SUPFAM" id="SSF51445">
    <property type="entry name" value="(Trans)glycosidases"/>
    <property type="match status" value="1"/>
</dbReference>
<dbReference type="PANTHER" id="PTHR31776:SF0">
    <property type="entry name" value="ALPHA-L-ARABINOFURANOSIDASE 1"/>
    <property type="match status" value="1"/>
</dbReference>
<evidence type="ECO:0000313" key="9">
    <source>
        <dbReference type="Proteomes" id="UP000824132"/>
    </source>
</evidence>
<sequence>MVKFSLDKSKKGIEVSKHLYGLFFEDINQAGDGGLNAEMVINNSFEFEYFAYDNFSASSPVQLRKQKAAYWDISGAGPHYIAEEGGIAPTNPSYLVMCVGGIYRLENPGFAVGSWNYYGMALDKGETYNFSMFFKKLGFEGKVEVYVRGARSVLTTVAEIPLSGTDGSWEKVQCSFKALSTEMGRLVMVFKGNGHIGIDYVSLLPSTVWGDPDKYRNGKLSPRIVKALQDCHPSFFRFPGGCVVEGDEVFDNQYKWRNTVGPLETRKQIANTWGYMQSYGVGFYEYFCLCEDLNMAPLPVLHVGLLCQIRVGEQRGEGYRRIMPGTRQFKHEVIDNAAHLLFFAKGGVDSEDPVEAHWAQVRADMGHPAPFELEYLGIGNENWGFEYFDNFSACLLGLRQYDYAGTQVDLIKKFGVTVVTTAGVDIRPQDSNDNWKVINQKYRDMIVDEHVYNSYQWFIDNTKRYDCYDRDGAKVFMGEYAMHTMSDGRGRLNGENNLRSALAEAAFLTGCERNSDVVKMTCYAPLFASTANYRWTPNLIWFNPRDMMFTPNYYVQQMFAANTGKTLINEVSKVDDDNAGGLLIGAHATAVAVREVRVKSLKDGAELYRHNFKDGMGDWKLYPRCIGGRLENGELFIDFADAFNGYYLDGNFSDCEVEVDFRRVGGKQSFIAGVGVKDVEDRGTMDCNGFSISCQYGKNHKGFDVSFDKRVDFMRTVCEMMGKDKFLGYSPEGNTMKLAYTAKKLTAHFFKDGEWHFLFEKNIWRVNERVFQSATFDEDKIYLKVVNVSGKEQKLEADIKNFGDRKKAHVVTLSDEDENVINEIGTNYGAKHNIVPREKNIKIAGNKLEYTLDKNSVTIFVIE</sequence>
<accession>A0A9D2CZK4</accession>
<reference evidence="8" key="2">
    <citation type="submission" date="2021-04" db="EMBL/GenBank/DDBJ databases">
        <authorList>
            <person name="Gilroy R."/>
        </authorList>
    </citation>
    <scope>NUCLEOTIDE SEQUENCE</scope>
    <source>
        <strain evidence="8">CHK187-5294</strain>
    </source>
</reference>
<dbReference type="Proteomes" id="UP000824132">
    <property type="component" value="Unassembled WGS sequence"/>
</dbReference>
<name>A0A9D2CZK4_9FIRM</name>
<dbReference type="SMART" id="SM00813">
    <property type="entry name" value="Alpha-L-AF_C"/>
    <property type="match status" value="1"/>
</dbReference>
<gene>
    <name evidence="8" type="ORF">H9727_05810</name>
</gene>
<dbReference type="EC" id="3.2.1.55" evidence="3"/>
<dbReference type="InterPro" id="IPR017853">
    <property type="entry name" value="GH"/>
</dbReference>
<dbReference type="InterPro" id="IPR013780">
    <property type="entry name" value="Glyco_hydro_b"/>
</dbReference>
<evidence type="ECO:0000256" key="1">
    <source>
        <dbReference type="ARBA" id="ARBA00001462"/>
    </source>
</evidence>
<comment type="caution">
    <text evidence="8">The sequence shown here is derived from an EMBL/GenBank/DDBJ whole genome shotgun (WGS) entry which is preliminary data.</text>
</comment>
<dbReference type="Pfam" id="PF06964">
    <property type="entry name" value="Alpha-L-AF_C"/>
    <property type="match status" value="1"/>
</dbReference>
<protein>
    <recommendedName>
        <fullName evidence="3">non-reducing end alpha-L-arabinofuranosidase</fullName>
        <ecNumber evidence="3">3.2.1.55</ecNumber>
    </recommendedName>
</protein>
<dbReference type="InterPro" id="IPR010720">
    <property type="entry name" value="Alpha-L-AF_C"/>
</dbReference>
<evidence type="ECO:0000256" key="5">
    <source>
        <dbReference type="ARBA" id="ARBA00022801"/>
    </source>
</evidence>
<dbReference type="AlphaFoldDB" id="A0A9D2CZK4"/>
<dbReference type="GO" id="GO:0046556">
    <property type="term" value="F:alpha-L-arabinofuranosidase activity"/>
    <property type="evidence" value="ECO:0007669"/>
    <property type="project" value="UniProtKB-EC"/>
</dbReference>
<evidence type="ECO:0000256" key="6">
    <source>
        <dbReference type="ARBA" id="ARBA00023180"/>
    </source>
</evidence>
<dbReference type="Gene3D" id="3.20.20.80">
    <property type="entry name" value="Glycosidases"/>
    <property type="match status" value="1"/>
</dbReference>
<keyword evidence="5" id="KW-0378">Hydrolase</keyword>
<dbReference type="InterPro" id="IPR055235">
    <property type="entry name" value="ASD1_cat"/>
</dbReference>
<reference evidence="8" key="1">
    <citation type="journal article" date="2021" name="PeerJ">
        <title>Extensive microbial diversity within the chicken gut microbiome revealed by metagenomics and culture.</title>
        <authorList>
            <person name="Gilroy R."/>
            <person name="Ravi A."/>
            <person name="Getino M."/>
            <person name="Pursley I."/>
            <person name="Horton D.L."/>
            <person name="Alikhan N.F."/>
            <person name="Baker D."/>
            <person name="Gharbi K."/>
            <person name="Hall N."/>
            <person name="Watson M."/>
            <person name="Adriaenssens E.M."/>
            <person name="Foster-Nyarko E."/>
            <person name="Jarju S."/>
            <person name="Secka A."/>
            <person name="Antonio M."/>
            <person name="Oren A."/>
            <person name="Chaudhuri R.R."/>
            <person name="La Ragione R."/>
            <person name="Hildebrand F."/>
            <person name="Pallen M.J."/>
        </authorList>
    </citation>
    <scope>NUCLEOTIDE SEQUENCE</scope>
    <source>
        <strain evidence="8">CHK187-5294</strain>
    </source>
</reference>
<keyword evidence="6" id="KW-0325">Glycoprotein</keyword>
<proteinExistence type="inferred from homology"/>
<evidence type="ECO:0000313" key="8">
    <source>
        <dbReference type="EMBL" id="HIZ03785.1"/>
    </source>
</evidence>
<evidence type="ECO:0000256" key="4">
    <source>
        <dbReference type="ARBA" id="ARBA00022729"/>
    </source>
</evidence>
<evidence type="ECO:0000259" key="7">
    <source>
        <dbReference type="SMART" id="SM00813"/>
    </source>
</evidence>
<dbReference type="SUPFAM" id="SSF51011">
    <property type="entry name" value="Glycosyl hydrolase domain"/>
    <property type="match status" value="1"/>
</dbReference>
<dbReference type="InterPro" id="IPR051563">
    <property type="entry name" value="Glycosyl_Hydrolase_51"/>
</dbReference>
<dbReference type="PANTHER" id="PTHR31776">
    <property type="entry name" value="ALPHA-L-ARABINOFURANOSIDASE 1"/>
    <property type="match status" value="1"/>
</dbReference>